<reference evidence="1 2" key="1">
    <citation type="submission" date="2021-06" db="EMBL/GenBank/DDBJ databases">
        <authorList>
            <person name="Palmer J.M."/>
        </authorList>
    </citation>
    <scope>NUCLEOTIDE SEQUENCE [LARGE SCALE GENOMIC DNA]</scope>
    <source>
        <strain evidence="1 2">CL_MEX2019</strain>
        <tissue evidence="1">Muscle</tissue>
    </source>
</reference>
<keyword evidence="2" id="KW-1185">Reference proteome</keyword>
<gene>
    <name evidence="1" type="ORF">CHARACLAT_015103</name>
</gene>
<name>A0ABU7E9T6_9TELE</name>
<evidence type="ECO:0000313" key="1">
    <source>
        <dbReference type="EMBL" id="MED6284027.1"/>
    </source>
</evidence>
<protein>
    <submittedName>
        <fullName evidence="1">Uncharacterized protein</fullName>
    </submittedName>
</protein>
<dbReference type="Proteomes" id="UP001352852">
    <property type="component" value="Unassembled WGS sequence"/>
</dbReference>
<sequence length="124" mass="14571">MFSPRSCSVGESSLFFHWNFLFYKLTLCFKVKGSVHLCFNQLRMKHLVFLLSRTWYHMELSDLLRSSSDSKPSILQTHLHQSGPRRLILSWLFPIQAAPRFTVYVPNISRKCQKKPPADVWPVM</sequence>
<comment type="caution">
    <text evidence="1">The sequence shown here is derived from an EMBL/GenBank/DDBJ whole genome shotgun (WGS) entry which is preliminary data.</text>
</comment>
<evidence type="ECO:0000313" key="2">
    <source>
        <dbReference type="Proteomes" id="UP001352852"/>
    </source>
</evidence>
<proteinExistence type="predicted"/>
<accession>A0ABU7E9T6</accession>
<dbReference type="EMBL" id="JAHUTJ010050341">
    <property type="protein sequence ID" value="MED6284027.1"/>
    <property type="molecule type" value="Genomic_DNA"/>
</dbReference>
<organism evidence="1 2">
    <name type="scientific">Characodon lateralis</name>
    <dbReference type="NCBI Taxonomy" id="208331"/>
    <lineage>
        <taxon>Eukaryota</taxon>
        <taxon>Metazoa</taxon>
        <taxon>Chordata</taxon>
        <taxon>Craniata</taxon>
        <taxon>Vertebrata</taxon>
        <taxon>Euteleostomi</taxon>
        <taxon>Actinopterygii</taxon>
        <taxon>Neopterygii</taxon>
        <taxon>Teleostei</taxon>
        <taxon>Neoteleostei</taxon>
        <taxon>Acanthomorphata</taxon>
        <taxon>Ovalentaria</taxon>
        <taxon>Atherinomorphae</taxon>
        <taxon>Cyprinodontiformes</taxon>
        <taxon>Goodeidae</taxon>
        <taxon>Characodon</taxon>
    </lineage>
</organism>